<evidence type="ECO:0000256" key="2">
    <source>
        <dbReference type="ARBA" id="ARBA00022670"/>
    </source>
</evidence>
<keyword evidence="2 5" id="KW-0645">Protease</keyword>
<feature type="active site" description="Charge relay system" evidence="5">
    <location>
        <position position="401"/>
    </location>
</feature>
<dbReference type="PROSITE" id="PS51892">
    <property type="entry name" value="SUBTILASE"/>
    <property type="match status" value="1"/>
</dbReference>
<evidence type="ECO:0000313" key="9">
    <source>
        <dbReference type="Proteomes" id="UP000621436"/>
    </source>
</evidence>
<dbReference type="InterPro" id="IPR022398">
    <property type="entry name" value="Peptidase_S8_His-AS"/>
</dbReference>
<proteinExistence type="inferred from homology"/>
<dbReference type="AlphaFoldDB" id="A0A931ARN7"/>
<dbReference type="Proteomes" id="UP000621436">
    <property type="component" value="Unassembled WGS sequence"/>
</dbReference>
<dbReference type="GO" id="GO:0004252">
    <property type="term" value="F:serine-type endopeptidase activity"/>
    <property type="evidence" value="ECO:0007669"/>
    <property type="project" value="UniProtKB-UniRule"/>
</dbReference>
<dbReference type="PANTHER" id="PTHR43806:SF11">
    <property type="entry name" value="CEREVISIN-RELATED"/>
    <property type="match status" value="1"/>
</dbReference>
<protein>
    <submittedName>
        <fullName evidence="8">S8 family serine peptidase</fullName>
    </submittedName>
</protein>
<dbReference type="InterPro" id="IPR000209">
    <property type="entry name" value="Peptidase_S8/S53_dom"/>
</dbReference>
<comment type="similarity">
    <text evidence="1 5">Belongs to the peptidase S8 family.</text>
</comment>
<dbReference type="Pfam" id="PF22148">
    <property type="entry name" value="Fervidolysin_NPro-like"/>
    <property type="match status" value="1"/>
</dbReference>
<dbReference type="PROSITE" id="PS00137">
    <property type="entry name" value="SUBTILASE_HIS"/>
    <property type="match status" value="1"/>
</dbReference>
<reference evidence="8" key="1">
    <citation type="submission" date="2020-11" db="EMBL/GenBank/DDBJ databases">
        <title>Halonatronomonas betainensis gen. nov., sp. nov. a novel haloalkaliphilic representative of the family Halanaerobiacae capable of betaine degradation.</title>
        <authorList>
            <person name="Boltyanskaya Y."/>
            <person name="Kevbrin V."/>
            <person name="Detkova E."/>
            <person name="Grouzdev D.S."/>
            <person name="Koziaeva V."/>
            <person name="Zhilina T."/>
        </authorList>
    </citation>
    <scope>NUCLEOTIDE SEQUENCE</scope>
    <source>
        <strain evidence="8">Z-7014</strain>
    </source>
</reference>
<dbReference type="InterPro" id="IPR054399">
    <property type="entry name" value="Fervidolysin-like_N_prodom"/>
</dbReference>
<dbReference type="GO" id="GO:0006508">
    <property type="term" value="P:proteolysis"/>
    <property type="evidence" value="ECO:0007669"/>
    <property type="project" value="UniProtKB-KW"/>
</dbReference>
<dbReference type="PRINTS" id="PR00723">
    <property type="entry name" value="SUBTILISIN"/>
</dbReference>
<accession>A0A931ARN7</accession>
<evidence type="ECO:0000313" key="8">
    <source>
        <dbReference type="EMBL" id="MBF8437748.1"/>
    </source>
</evidence>
<gene>
    <name evidence="8" type="ORF">I0Q91_11690</name>
</gene>
<evidence type="ECO:0000256" key="3">
    <source>
        <dbReference type="ARBA" id="ARBA00022801"/>
    </source>
</evidence>
<dbReference type="Gene3D" id="3.40.50.200">
    <property type="entry name" value="Peptidase S8/S53 domain"/>
    <property type="match status" value="1"/>
</dbReference>
<dbReference type="SUPFAM" id="SSF52743">
    <property type="entry name" value="Subtilisin-like"/>
    <property type="match status" value="1"/>
</dbReference>
<dbReference type="InterPro" id="IPR036852">
    <property type="entry name" value="Peptidase_S8/S53_dom_sf"/>
</dbReference>
<feature type="active site" description="Charge relay system" evidence="5">
    <location>
        <position position="232"/>
    </location>
</feature>
<dbReference type="EMBL" id="JADPIE010000007">
    <property type="protein sequence ID" value="MBF8437748.1"/>
    <property type="molecule type" value="Genomic_DNA"/>
</dbReference>
<dbReference type="PROSITE" id="PS51257">
    <property type="entry name" value="PROKAR_LIPOPROTEIN"/>
    <property type="match status" value="1"/>
</dbReference>
<comment type="caution">
    <text evidence="8">The sequence shown here is derived from an EMBL/GenBank/DDBJ whole genome shotgun (WGS) entry which is preliminary data.</text>
</comment>
<feature type="active site" description="Charge relay system" evidence="5">
    <location>
        <position position="195"/>
    </location>
</feature>
<dbReference type="Pfam" id="PF00082">
    <property type="entry name" value="Peptidase_S8"/>
    <property type="match status" value="1"/>
</dbReference>
<dbReference type="InterPro" id="IPR023827">
    <property type="entry name" value="Peptidase_S8_Asp-AS"/>
</dbReference>
<dbReference type="RefSeq" id="WP_270454756.1">
    <property type="nucleotide sequence ID" value="NZ_JADPIE010000007.1"/>
</dbReference>
<evidence type="ECO:0000259" key="7">
    <source>
        <dbReference type="Pfam" id="PF22148"/>
    </source>
</evidence>
<dbReference type="PROSITE" id="PS00136">
    <property type="entry name" value="SUBTILASE_ASP"/>
    <property type="match status" value="1"/>
</dbReference>
<evidence type="ECO:0000256" key="5">
    <source>
        <dbReference type="PROSITE-ProRule" id="PRU01240"/>
    </source>
</evidence>
<sequence>MIKTNYKPAILISTLLIFILVASGCSIINFNSTESTLNTLTGELVIKHNYPASRLDNTEYIMSSTVSTGSFQALSDNNQQKASNLIIAFREDTSVNRINAIFNDYNFNIIDENPSLDAFLIEAPDYSIPGAINLASKIPEIRYIEPNYRATALTDNVYIPFDPDYNRQWNLSLLRLPQTWNTLGRTNRIRVAILDTGIDINHPDLRANLDTSYAYNFVNNNRNVNDDHIQGHGTHVAGIIGAQRNNLGIAGILENVEILPLKVLSASGGGSFWNIGAGILYAAGIEVEGKPFNPQPVDIINLSLGGTINNEVGEYLHDTIKQAAAKGIIMVAASGNNNQDSLLYPAAYPEVLSVGSIRLNNNRLFRTNTSNYGVDLDFVAPGHLIYSTIPGGNYEYLSGTSMAAAHLTGVIGLMLTQEDRLSFTEIKERLQKTAMKIEGRYFAEETGYGLINSYWAIQNLNQIQVFIGTRVGDQFNKKSGIDLQLRDNHYLIEDIPAGDYKIMAWIDVTENGILSPGDYYAESQLIDFQTENNYNQNLILEELLNLEDLD</sequence>
<dbReference type="InterPro" id="IPR050131">
    <property type="entry name" value="Peptidase_S8_subtilisin-like"/>
</dbReference>
<dbReference type="PANTHER" id="PTHR43806">
    <property type="entry name" value="PEPTIDASE S8"/>
    <property type="match status" value="1"/>
</dbReference>
<evidence type="ECO:0000256" key="4">
    <source>
        <dbReference type="ARBA" id="ARBA00022825"/>
    </source>
</evidence>
<keyword evidence="9" id="KW-1185">Reference proteome</keyword>
<dbReference type="InterPro" id="IPR015500">
    <property type="entry name" value="Peptidase_S8_subtilisin-rel"/>
</dbReference>
<evidence type="ECO:0000256" key="1">
    <source>
        <dbReference type="ARBA" id="ARBA00011073"/>
    </source>
</evidence>
<evidence type="ECO:0000259" key="6">
    <source>
        <dbReference type="Pfam" id="PF00082"/>
    </source>
</evidence>
<feature type="domain" description="Fervidolysin-like N-terminal prodomain" evidence="7">
    <location>
        <begin position="85"/>
        <end position="147"/>
    </location>
</feature>
<name>A0A931ARN7_9FIRM</name>
<feature type="domain" description="Peptidase S8/S53" evidence="6">
    <location>
        <begin position="188"/>
        <end position="449"/>
    </location>
</feature>
<keyword evidence="4 5" id="KW-0720">Serine protease</keyword>
<keyword evidence="3 5" id="KW-0378">Hydrolase</keyword>
<organism evidence="8 9">
    <name type="scientific">Halonatronomonas betaini</name>
    <dbReference type="NCBI Taxonomy" id="2778430"/>
    <lineage>
        <taxon>Bacteria</taxon>
        <taxon>Bacillati</taxon>
        <taxon>Bacillota</taxon>
        <taxon>Clostridia</taxon>
        <taxon>Halanaerobiales</taxon>
        <taxon>Halarsenatibacteraceae</taxon>
        <taxon>Halonatronomonas</taxon>
    </lineage>
</organism>